<feature type="transmembrane region" description="Helical" evidence="11">
    <location>
        <begin position="386"/>
        <end position="406"/>
    </location>
</feature>
<dbReference type="PRINTS" id="PR00762">
    <property type="entry name" value="CLCHANNEL"/>
</dbReference>
<feature type="transmembrane region" description="Helical" evidence="11">
    <location>
        <begin position="159"/>
        <end position="185"/>
    </location>
</feature>
<evidence type="ECO:0000259" key="12">
    <source>
        <dbReference type="PROSITE" id="PS51371"/>
    </source>
</evidence>
<feature type="transmembrane region" description="Helical" evidence="11">
    <location>
        <begin position="319"/>
        <end position="338"/>
    </location>
</feature>
<keyword evidence="8" id="KW-0868">Chloride</keyword>
<evidence type="ECO:0000256" key="6">
    <source>
        <dbReference type="ARBA" id="ARBA00023136"/>
    </source>
</evidence>
<dbReference type="GO" id="GO:0034707">
    <property type="term" value="C:chloride channel complex"/>
    <property type="evidence" value="ECO:0007669"/>
    <property type="project" value="UniProtKB-KW"/>
</dbReference>
<feature type="transmembrane region" description="Helical" evidence="11">
    <location>
        <begin position="25"/>
        <end position="44"/>
    </location>
</feature>
<dbReference type="CDD" id="cd00400">
    <property type="entry name" value="Voltage_gated_ClC"/>
    <property type="match status" value="1"/>
</dbReference>
<dbReference type="InterPro" id="IPR014743">
    <property type="entry name" value="Cl-channel_core"/>
</dbReference>
<keyword evidence="6 11" id="KW-0472">Membrane</keyword>
<keyword evidence="4 11" id="KW-1133">Transmembrane helix</keyword>
<evidence type="ECO:0000256" key="5">
    <source>
        <dbReference type="ARBA" id="ARBA00023065"/>
    </source>
</evidence>
<evidence type="ECO:0000256" key="7">
    <source>
        <dbReference type="ARBA" id="ARBA00023173"/>
    </source>
</evidence>
<dbReference type="SUPFAM" id="SSF54631">
    <property type="entry name" value="CBS-domain pair"/>
    <property type="match status" value="1"/>
</dbReference>
<dbReference type="AlphaFoldDB" id="A0A6L3ZBW4"/>
<dbReference type="OrthoDB" id="9812438at2"/>
<evidence type="ECO:0000256" key="3">
    <source>
        <dbReference type="ARBA" id="ARBA00022692"/>
    </source>
</evidence>
<dbReference type="Gene3D" id="3.10.580.10">
    <property type="entry name" value="CBS-domain"/>
    <property type="match status" value="1"/>
</dbReference>
<dbReference type="PROSITE" id="PS51371">
    <property type="entry name" value="CBS"/>
    <property type="match status" value="2"/>
</dbReference>
<gene>
    <name evidence="13" type="ORF">F8C82_13555</name>
</gene>
<dbReference type="Gene3D" id="1.10.3080.10">
    <property type="entry name" value="Clc chloride channel"/>
    <property type="match status" value="1"/>
</dbReference>
<feature type="transmembrane region" description="Helical" evidence="11">
    <location>
        <begin position="197"/>
        <end position="214"/>
    </location>
</feature>
<name>A0A6L3ZBW4_9FLAO</name>
<feature type="transmembrane region" description="Helical" evidence="11">
    <location>
        <begin position="272"/>
        <end position="290"/>
    </location>
</feature>
<dbReference type="InterPro" id="IPR000644">
    <property type="entry name" value="CBS_dom"/>
</dbReference>
<sequence length="593" mass="64988">MTTRPDNYLGRFLVWRIKHIPQKQFIILLSILVGLITGFVAVILKNSTHAIQELVTSERLRDYHQVYYFLFPIIGILITVLIKRWLPGPLGEGIPSTLYAISRRNGILKPFKMFASVITSAFTVGMGGSVGLEGPTVSTGSAIGSNVGRILHLTYKQRILLIGCATAGAIASIFNAPIAAIIFTIEIFSLDLTMASLLPLLLASVSGAVTSIFLEGDSQIISSNLTAQFEVSHVPAYIGVGVLCSLVSIYFKKAFFMTEGLFDKLENKYVKVLVGGTALGLLIFLIPPLYGEGFSTINHLLDGDVERVLSRSFLWSDDAGLPTILLLLAGLFLFKVLAASFTMNAGGVGGIFAPTLFMGSALGLMYAKFINSTGLANLPESNFTLVAMAGLMAGVLHAPLTAIFLIAEVTGGYSLFLPLMLTSATAYLVTRGIDPHSIYTEQLARRGDLITHNKDQTILTLMKTEQVIERDFIHTHPSMSLRDLVQVFTKSRRNLFPVLEEGRLVGVLTLDDFKQMLFDKTLYDKVFVRDLMVNAPAIVEKTDTMEAVMHKFQTSGAWNLPVTDSQGKYIGFISKSKLFSAYRRKLIEVSDDR</sequence>
<reference evidence="13 14" key="1">
    <citation type="submission" date="2019-10" db="EMBL/GenBank/DDBJ databases">
        <title>Genome sequence of Phaeocystidibacter marisrubri JCM30614 (type strain).</title>
        <authorList>
            <person name="Bowman J.P."/>
        </authorList>
    </citation>
    <scope>NUCLEOTIDE SEQUENCE [LARGE SCALE GENOMIC DNA]</scope>
    <source>
        <strain evidence="13 14">JCM 30614</strain>
    </source>
</reference>
<feature type="transmembrane region" description="Helical" evidence="11">
    <location>
        <begin position="64"/>
        <end position="82"/>
    </location>
</feature>
<keyword evidence="14" id="KW-1185">Reference proteome</keyword>
<evidence type="ECO:0000256" key="4">
    <source>
        <dbReference type="ARBA" id="ARBA00022989"/>
    </source>
</evidence>
<keyword evidence="3 11" id="KW-0812">Transmembrane</keyword>
<evidence type="ECO:0000256" key="10">
    <source>
        <dbReference type="PROSITE-ProRule" id="PRU00703"/>
    </source>
</evidence>
<evidence type="ECO:0000256" key="9">
    <source>
        <dbReference type="ARBA" id="ARBA00023303"/>
    </source>
</evidence>
<evidence type="ECO:0000313" key="14">
    <source>
        <dbReference type="Proteomes" id="UP000484164"/>
    </source>
</evidence>
<proteinExistence type="predicted"/>
<dbReference type="RefSeq" id="WP_151694160.1">
    <property type="nucleotide sequence ID" value="NZ_BMGX01000001.1"/>
</dbReference>
<keyword evidence="5" id="KW-0406">Ion transport</keyword>
<dbReference type="InterPro" id="IPR050368">
    <property type="entry name" value="ClC-type_chloride_channel"/>
</dbReference>
<dbReference type="PANTHER" id="PTHR43427:SF6">
    <property type="entry name" value="CHLORIDE CHANNEL PROTEIN CLC-E"/>
    <property type="match status" value="1"/>
</dbReference>
<comment type="subcellular location">
    <subcellularLocation>
        <location evidence="1">Membrane</location>
        <topology evidence="1">Multi-pass membrane protein</topology>
    </subcellularLocation>
</comment>
<dbReference type="GO" id="GO:0005254">
    <property type="term" value="F:chloride channel activity"/>
    <property type="evidence" value="ECO:0007669"/>
    <property type="project" value="UniProtKB-KW"/>
</dbReference>
<feature type="domain" description="CBS" evidence="12">
    <location>
        <begin position="468"/>
        <end position="525"/>
    </location>
</feature>
<dbReference type="PANTHER" id="PTHR43427">
    <property type="entry name" value="CHLORIDE CHANNEL PROTEIN CLC-E"/>
    <property type="match status" value="1"/>
</dbReference>
<keyword evidence="10" id="KW-0129">CBS domain</keyword>
<dbReference type="InterPro" id="IPR046342">
    <property type="entry name" value="CBS_dom_sf"/>
</dbReference>
<protein>
    <submittedName>
        <fullName evidence="13">CBS domain-containing protein</fullName>
    </submittedName>
</protein>
<dbReference type="EMBL" id="WBVQ01000003">
    <property type="protein sequence ID" value="KAB2815122.1"/>
    <property type="molecule type" value="Genomic_DNA"/>
</dbReference>
<keyword evidence="9" id="KW-0407">Ion channel</keyword>
<keyword evidence="7" id="KW-0869">Chloride channel</keyword>
<feature type="transmembrane region" description="Helical" evidence="11">
    <location>
        <begin position="345"/>
        <end position="366"/>
    </location>
</feature>
<dbReference type="Pfam" id="PF00571">
    <property type="entry name" value="CBS"/>
    <property type="match status" value="2"/>
</dbReference>
<organism evidence="13 14">
    <name type="scientific">Phaeocystidibacter marisrubri</name>
    <dbReference type="NCBI Taxonomy" id="1577780"/>
    <lineage>
        <taxon>Bacteria</taxon>
        <taxon>Pseudomonadati</taxon>
        <taxon>Bacteroidota</taxon>
        <taxon>Flavobacteriia</taxon>
        <taxon>Flavobacteriales</taxon>
        <taxon>Phaeocystidibacteraceae</taxon>
        <taxon>Phaeocystidibacter</taxon>
    </lineage>
</organism>
<dbReference type="SUPFAM" id="SSF81340">
    <property type="entry name" value="Clc chloride channel"/>
    <property type="match status" value="1"/>
</dbReference>
<evidence type="ECO:0000256" key="1">
    <source>
        <dbReference type="ARBA" id="ARBA00004141"/>
    </source>
</evidence>
<comment type="caution">
    <text evidence="13">The sequence shown here is derived from an EMBL/GenBank/DDBJ whole genome shotgun (WGS) entry which is preliminary data.</text>
</comment>
<evidence type="ECO:0000256" key="11">
    <source>
        <dbReference type="SAM" id="Phobius"/>
    </source>
</evidence>
<dbReference type="InterPro" id="IPR001807">
    <property type="entry name" value="ClC"/>
</dbReference>
<evidence type="ECO:0000256" key="8">
    <source>
        <dbReference type="ARBA" id="ARBA00023214"/>
    </source>
</evidence>
<dbReference type="SMART" id="SM00116">
    <property type="entry name" value="CBS"/>
    <property type="match status" value="2"/>
</dbReference>
<accession>A0A6L3ZBW4</accession>
<feature type="domain" description="CBS" evidence="12">
    <location>
        <begin position="532"/>
        <end position="589"/>
    </location>
</feature>
<feature type="transmembrane region" description="Helical" evidence="11">
    <location>
        <begin position="413"/>
        <end position="430"/>
    </location>
</feature>
<feature type="transmembrane region" description="Helical" evidence="11">
    <location>
        <begin position="234"/>
        <end position="251"/>
    </location>
</feature>
<keyword evidence="2" id="KW-0813">Transport</keyword>
<dbReference type="Pfam" id="PF00654">
    <property type="entry name" value="Voltage_CLC"/>
    <property type="match status" value="1"/>
</dbReference>
<evidence type="ECO:0000256" key="2">
    <source>
        <dbReference type="ARBA" id="ARBA00022448"/>
    </source>
</evidence>
<evidence type="ECO:0000313" key="13">
    <source>
        <dbReference type="EMBL" id="KAB2815122.1"/>
    </source>
</evidence>
<dbReference type="Proteomes" id="UP000484164">
    <property type="component" value="Unassembled WGS sequence"/>
</dbReference>